<accession>M1XLM7</accession>
<dbReference type="KEGG" id="nmo:Nmlp_3881"/>
<dbReference type="EMBL" id="HF582854">
    <property type="protein sequence ID" value="CCQ37993.1"/>
    <property type="molecule type" value="Genomic_DNA"/>
</dbReference>
<sequence>MTFDGRGKQRERRDRTFGLGFVGVTSGTVRSNEWDGSESLGEIATGLIQMDELV</sequence>
<gene>
    <name evidence="1" type="ordered locus">Nmlp_3881</name>
</gene>
<evidence type="ECO:0000313" key="1">
    <source>
        <dbReference type="EMBL" id="CCQ37993.1"/>
    </source>
</evidence>
<dbReference type="STRING" id="268739.Nmlp_3881"/>
<reference evidence="1 2" key="1">
    <citation type="journal article" date="2013" name="Genome Announc.">
        <title>Genome of the haloarchaeon Natronomonas moolapensis, a neutrophilic member of a previously haloalkaliphilic genus.</title>
        <authorList>
            <person name="Dyall-Smith M.L."/>
            <person name="Pfeiffer F."/>
            <person name="Oberwinkler T."/>
            <person name="Klee K."/>
            <person name="Rampp M."/>
            <person name="Palm P."/>
            <person name="Gross K."/>
            <person name="Schuster S.C."/>
            <person name="Oesterhelt D."/>
        </authorList>
    </citation>
    <scope>NUCLEOTIDE SEQUENCE [LARGE SCALE GENOMIC DNA]</scope>
    <source>
        <strain evidence="2">DSM 18674 / JCM 14361 / 8.8.11</strain>
    </source>
</reference>
<keyword evidence="2" id="KW-1185">Reference proteome</keyword>
<dbReference type="Proteomes" id="UP000011867">
    <property type="component" value="Chromosome"/>
</dbReference>
<dbReference type="HOGENOM" id="CLU_3039145_0_0_2"/>
<evidence type="ECO:0000313" key="2">
    <source>
        <dbReference type="Proteomes" id="UP000011867"/>
    </source>
</evidence>
<organism evidence="1 2">
    <name type="scientific">Natronomonas moolapensis (strain DSM 18674 / CECT 7526 / JCM 14361 / 8.8.11)</name>
    <dbReference type="NCBI Taxonomy" id="268739"/>
    <lineage>
        <taxon>Archaea</taxon>
        <taxon>Methanobacteriati</taxon>
        <taxon>Methanobacteriota</taxon>
        <taxon>Stenosarchaea group</taxon>
        <taxon>Halobacteria</taxon>
        <taxon>Halobacteriales</taxon>
        <taxon>Natronomonadaceae</taxon>
        <taxon>Natronomonas</taxon>
    </lineage>
</organism>
<proteinExistence type="predicted"/>
<name>M1XLM7_NATM8</name>
<dbReference type="AlphaFoldDB" id="M1XLM7"/>
<protein>
    <submittedName>
        <fullName evidence="1">Uncharacterized protein</fullName>
    </submittedName>
</protein>